<evidence type="ECO:0008006" key="9">
    <source>
        <dbReference type="Google" id="ProtNLM"/>
    </source>
</evidence>
<evidence type="ECO:0000256" key="3">
    <source>
        <dbReference type="ARBA" id="ARBA00022670"/>
    </source>
</evidence>
<accession>A0A1D2VNJ0</accession>
<name>A0A1D2VNJ0_9ASCO</name>
<feature type="chain" id="PRO_5008910547" description="Alpha/beta-hydrolase" evidence="6">
    <location>
        <begin position="21"/>
        <end position="155"/>
    </location>
</feature>
<dbReference type="InParanoid" id="A0A1D2VNJ0"/>
<dbReference type="AlphaFoldDB" id="A0A1D2VNJ0"/>
<dbReference type="OrthoDB" id="443318at2759"/>
<evidence type="ECO:0000313" key="7">
    <source>
        <dbReference type="EMBL" id="ODV63182.1"/>
    </source>
</evidence>
<dbReference type="InterPro" id="IPR001563">
    <property type="entry name" value="Peptidase_S10"/>
</dbReference>
<keyword evidence="5" id="KW-0325">Glycoprotein</keyword>
<evidence type="ECO:0000256" key="6">
    <source>
        <dbReference type="SAM" id="SignalP"/>
    </source>
</evidence>
<dbReference type="InterPro" id="IPR029058">
    <property type="entry name" value="AB_hydrolase_fold"/>
</dbReference>
<dbReference type="RefSeq" id="XP_020049489.1">
    <property type="nucleotide sequence ID" value="XM_020191393.1"/>
</dbReference>
<proteinExistence type="inferred from homology"/>
<evidence type="ECO:0000256" key="5">
    <source>
        <dbReference type="ARBA" id="ARBA00023180"/>
    </source>
</evidence>
<reference evidence="8" key="1">
    <citation type="submission" date="2016-05" db="EMBL/GenBank/DDBJ databases">
        <title>Comparative genomics of biotechnologically important yeasts.</title>
        <authorList>
            <consortium name="DOE Joint Genome Institute"/>
            <person name="Riley R."/>
            <person name="Haridas S."/>
            <person name="Wolfe K.H."/>
            <person name="Lopes M.R."/>
            <person name="Hittinger C.T."/>
            <person name="Goker M."/>
            <person name="Salamov A."/>
            <person name="Wisecaver J."/>
            <person name="Long T.M."/>
            <person name="Aerts A.L."/>
            <person name="Barry K."/>
            <person name="Choi C."/>
            <person name="Clum A."/>
            <person name="Coughlan A.Y."/>
            <person name="Deshpande S."/>
            <person name="Douglass A.P."/>
            <person name="Hanson S.J."/>
            <person name="Klenk H.-P."/>
            <person name="Labutti K."/>
            <person name="Lapidus A."/>
            <person name="Lindquist E."/>
            <person name="Lipzen A."/>
            <person name="Meier-Kolthoff J.P."/>
            <person name="Ohm R.A."/>
            <person name="Otillar R.P."/>
            <person name="Pangilinan J."/>
            <person name="Peng Y."/>
            <person name="Rokas A."/>
            <person name="Rosa C.A."/>
            <person name="Scheuner C."/>
            <person name="Sibirny A.A."/>
            <person name="Slot J.C."/>
            <person name="Stielow J.B."/>
            <person name="Sun H."/>
            <person name="Kurtzman C.P."/>
            <person name="Blackwell M."/>
            <person name="Grigoriev I.V."/>
            <person name="Jeffries T.W."/>
        </authorList>
    </citation>
    <scope>NUCLEOTIDE SEQUENCE [LARGE SCALE GENOMIC DNA]</scope>
    <source>
        <strain evidence="8">DSM 1968</strain>
    </source>
</reference>
<dbReference type="Pfam" id="PF00450">
    <property type="entry name" value="Peptidase_S10"/>
    <property type="match status" value="1"/>
</dbReference>
<protein>
    <recommendedName>
        <fullName evidence="9">Alpha/beta-hydrolase</fullName>
    </recommendedName>
</protein>
<feature type="non-terminal residue" evidence="7">
    <location>
        <position position="155"/>
    </location>
</feature>
<keyword evidence="6" id="KW-0732">Signal</keyword>
<gene>
    <name evidence="7" type="ORF">ASCRUDRAFT_6746</name>
</gene>
<sequence length="155" mass="17898">MKCFLLVFFVLNLTFKISLATSINISINHQTSLLNKIKTSLYNFSNANNINVNLWNQFNLSEKVKIASQLSSVIESDKNETTDKEFNNNLKNDKNLLKRYTNSTDSPLKSLGIDTGVNQYAGYLDIVSEDKHFFYWFFESRNDPENEPLILWLNG</sequence>
<keyword evidence="8" id="KW-1185">Reference proteome</keyword>
<dbReference type="GO" id="GO:0006508">
    <property type="term" value="P:proteolysis"/>
    <property type="evidence" value="ECO:0007669"/>
    <property type="project" value="UniProtKB-KW"/>
</dbReference>
<dbReference type="Proteomes" id="UP000095038">
    <property type="component" value="Unassembled WGS sequence"/>
</dbReference>
<evidence type="ECO:0000256" key="4">
    <source>
        <dbReference type="ARBA" id="ARBA00022801"/>
    </source>
</evidence>
<keyword evidence="3" id="KW-0645">Protease</keyword>
<evidence type="ECO:0000256" key="2">
    <source>
        <dbReference type="ARBA" id="ARBA00022645"/>
    </source>
</evidence>
<dbReference type="EMBL" id="KV454476">
    <property type="protein sequence ID" value="ODV63182.1"/>
    <property type="molecule type" value="Genomic_DNA"/>
</dbReference>
<organism evidence="7 8">
    <name type="scientific">Ascoidea rubescens DSM 1968</name>
    <dbReference type="NCBI Taxonomy" id="1344418"/>
    <lineage>
        <taxon>Eukaryota</taxon>
        <taxon>Fungi</taxon>
        <taxon>Dikarya</taxon>
        <taxon>Ascomycota</taxon>
        <taxon>Saccharomycotina</taxon>
        <taxon>Saccharomycetes</taxon>
        <taxon>Ascoideaceae</taxon>
        <taxon>Ascoidea</taxon>
    </lineage>
</organism>
<keyword evidence="4" id="KW-0378">Hydrolase</keyword>
<dbReference type="GO" id="GO:0004185">
    <property type="term" value="F:serine-type carboxypeptidase activity"/>
    <property type="evidence" value="ECO:0007669"/>
    <property type="project" value="InterPro"/>
</dbReference>
<comment type="similarity">
    <text evidence="1">Belongs to the peptidase S10 family.</text>
</comment>
<dbReference type="Gene3D" id="3.40.50.1820">
    <property type="entry name" value="alpha/beta hydrolase"/>
    <property type="match status" value="1"/>
</dbReference>
<dbReference type="SUPFAM" id="SSF53474">
    <property type="entry name" value="alpha/beta-Hydrolases"/>
    <property type="match status" value="1"/>
</dbReference>
<dbReference type="GeneID" id="30965029"/>
<evidence type="ECO:0000256" key="1">
    <source>
        <dbReference type="ARBA" id="ARBA00009431"/>
    </source>
</evidence>
<evidence type="ECO:0000313" key="8">
    <source>
        <dbReference type="Proteomes" id="UP000095038"/>
    </source>
</evidence>
<keyword evidence="2" id="KW-0121">Carboxypeptidase</keyword>
<feature type="signal peptide" evidence="6">
    <location>
        <begin position="1"/>
        <end position="20"/>
    </location>
</feature>